<accession>N9SR05</accession>
<feature type="transmembrane region" description="Helical" evidence="1">
    <location>
        <begin position="20"/>
        <end position="46"/>
    </location>
</feature>
<dbReference type="eggNOG" id="ENOG5031YDA">
    <property type="taxonomic scope" value="Bacteria"/>
</dbReference>
<feature type="transmembrane region" description="Helical" evidence="1">
    <location>
        <begin position="78"/>
        <end position="100"/>
    </location>
</feature>
<dbReference type="OrthoDB" id="397115at2"/>
<evidence type="ECO:0000313" key="2">
    <source>
        <dbReference type="EMBL" id="ENY53905.1"/>
    </source>
</evidence>
<proteinExistence type="predicted"/>
<keyword evidence="3" id="KW-1185">Reference proteome</keyword>
<name>N9SR05_9BACT</name>
<protein>
    <submittedName>
        <fullName evidence="2">Uncharacterized protein</fullName>
    </submittedName>
</protein>
<evidence type="ECO:0000313" key="3">
    <source>
        <dbReference type="Proteomes" id="UP000013137"/>
    </source>
</evidence>
<dbReference type="AlphaFoldDB" id="N9SR05"/>
<dbReference type="PATRIC" id="fig|1188234.3.peg.219"/>
<feature type="transmembrane region" description="Helical" evidence="1">
    <location>
        <begin position="112"/>
        <end position="140"/>
    </location>
</feature>
<reference evidence="2 3" key="1">
    <citation type="journal article" date="2013" name="Genome Announc.">
        <title>Draft Genome Sequences of Mycoplasma alkalescens, Mycoplasma arginini, and Mycoplasma bovigenitalium, Three Species with Equivocal Pathogenic Status for Cattle.</title>
        <authorList>
            <person name="Manso-Silvan L."/>
            <person name="Tardy F."/>
            <person name="Baranowski E."/>
            <person name="Barre A."/>
            <person name="Blanchard A."/>
            <person name="Breton M."/>
            <person name="Couture C."/>
            <person name="Citti C."/>
            <person name="Dordet-Frisoni E."/>
            <person name="Dupuy V."/>
            <person name="Gaurivaud P."/>
            <person name="Jacob D."/>
            <person name="Lemaitre C."/>
            <person name="Nikolski M."/>
            <person name="Nouvel L.X."/>
            <person name="Poumarat F."/>
            <person name="Thebault P."/>
            <person name="Theil S."/>
            <person name="Thiaucourt F."/>
            <person name="Sirand-Pugnet P."/>
        </authorList>
    </citation>
    <scope>NUCLEOTIDE SEQUENCE [LARGE SCALE GENOMIC DNA]</scope>
    <source>
        <strain evidence="2 3">14918</strain>
    </source>
</reference>
<evidence type="ECO:0000256" key="1">
    <source>
        <dbReference type="SAM" id="Phobius"/>
    </source>
</evidence>
<sequence length="410" mass="48654">MENILFAESTTPAQTEPKPAGSFLIFTLVITILLIINLYFLIKFFFYYKKSIDKTKSILGEYLVKKYIQGINLRSNGFFNIFFIGCLILAQIILSSVSLSRVYANFELNKSYIPIFSAGIATGVILLLSLIFGQVAIYFIKFNYPQYKLKKDSIYSELLSLKEFKRNELNANYPEKIQIDFDKLRQENVLLFNLFQRWMNFYNNMNAEVLVTKKHQKISEDAKKQVQKSQDSQLKTKKQFSFQKQYNLFLNQLFKIIFFGEAIEEINKKEALKQEFYQDKLISSKPKNLQANNADKQNDLEKEIAWMSQMDDKAKIIQENKKITTLSKEEFKKKYEEYVYVTRSMDPLYQGLQKNSWLFYRDSEIEDLFFNVNTSISYHLNEEEFVYEKELSEFLKEYKDYLISKFLLTR</sequence>
<organism evidence="2 3">
    <name type="scientific">Metamycoplasma alkalescens 14918</name>
    <dbReference type="NCBI Taxonomy" id="1188234"/>
    <lineage>
        <taxon>Bacteria</taxon>
        <taxon>Bacillati</taxon>
        <taxon>Mycoplasmatota</taxon>
        <taxon>Mycoplasmoidales</taxon>
        <taxon>Metamycoplasmataceae</taxon>
        <taxon>Metamycoplasma</taxon>
    </lineage>
</organism>
<dbReference type="Proteomes" id="UP000013137">
    <property type="component" value="Unassembled WGS sequence"/>
</dbReference>
<gene>
    <name evidence="2" type="ORF">MALK_2320</name>
</gene>
<keyword evidence="1" id="KW-0812">Transmembrane</keyword>
<comment type="caution">
    <text evidence="2">The sequence shown here is derived from an EMBL/GenBank/DDBJ whole genome shotgun (WGS) entry which is preliminary data.</text>
</comment>
<keyword evidence="1" id="KW-1133">Transmembrane helix</keyword>
<keyword evidence="1" id="KW-0472">Membrane</keyword>
<dbReference type="RefSeq" id="WP_002881233.1">
    <property type="nucleotide sequence ID" value="NZ_AMWK01000006.1"/>
</dbReference>
<dbReference type="EMBL" id="AMWK01000006">
    <property type="protein sequence ID" value="ENY53905.1"/>
    <property type="molecule type" value="Genomic_DNA"/>
</dbReference>